<name>A0ABS1UXU1_9PROT</name>
<organism evidence="1 2">
    <name type="scientific">Belnapia mucosa</name>
    <dbReference type="NCBI Taxonomy" id="2804532"/>
    <lineage>
        <taxon>Bacteria</taxon>
        <taxon>Pseudomonadati</taxon>
        <taxon>Pseudomonadota</taxon>
        <taxon>Alphaproteobacteria</taxon>
        <taxon>Acetobacterales</taxon>
        <taxon>Roseomonadaceae</taxon>
        <taxon>Belnapia</taxon>
    </lineage>
</organism>
<keyword evidence="2" id="KW-1185">Reference proteome</keyword>
<dbReference type="Pfam" id="PF04267">
    <property type="entry name" value="SoxD"/>
    <property type="match status" value="1"/>
</dbReference>
<comment type="caution">
    <text evidence="1">The sequence shown here is derived from an EMBL/GenBank/DDBJ whole genome shotgun (WGS) entry which is preliminary data.</text>
</comment>
<proteinExistence type="predicted"/>
<dbReference type="EMBL" id="JAEUXJ010000001">
    <property type="protein sequence ID" value="MBL6454271.1"/>
    <property type="molecule type" value="Genomic_DNA"/>
</dbReference>
<gene>
    <name evidence="1" type="ORF">JMJ55_02975</name>
</gene>
<dbReference type="RefSeq" id="WP_202823986.1">
    <property type="nucleotide sequence ID" value="NZ_JAEUXJ010000001.1"/>
</dbReference>
<protein>
    <submittedName>
        <fullName evidence="1">Sarcosine oxidase subunit delta</fullName>
    </submittedName>
</protein>
<dbReference type="InterPro" id="IPR038561">
    <property type="entry name" value="SoxD_sf"/>
</dbReference>
<sequence>MRIPCPHCGPRDEAEFAYRGDATKQRPAPDAGIEAFHDYVYLRANPRGWHEEWWQHAAGCRAWLRVRRHTVTHEIAAVTPA</sequence>
<accession>A0ABS1UXU1</accession>
<evidence type="ECO:0000313" key="2">
    <source>
        <dbReference type="Proteomes" id="UP000606490"/>
    </source>
</evidence>
<dbReference type="Gene3D" id="3.30.2270.10">
    <property type="entry name" value="Folate-binding superfamily"/>
    <property type="match status" value="1"/>
</dbReference>
<dbReference type="Proteomes" id="UP000606490">
    <property type="component" value="Unassembled WGS sequence"/>
</dbReference>
<reference evidence="1 2" key="1">
    <citation type="submission" date="2021-01" db="EMBL/GenBank/DDBJ databases">
        <title>Belnapia mucosa sp. nov. and Belnapia arida sp. nov., isolated from the Tabernas Desert (Almeria, Spain).</title>
        <authorList>
            <person name="Molina-Menor E."/>
            <person name="Vidal-Verdu A."/>
            <person name="Calonge A."/>
            <person name="Satari L."/>
            <person name="Pereto Magraner J."/>
            <person name="Porcar Miralles M."/>
        </authorList>
    </citation>
    <scope>NUCLEOTIDE SEQUENCE [LARGE SCALE GENOMIC DNA]</scope>
    <source>
        <strain evidence="1 2">T6</strain>
    </source>
</reference>
<dbReference type="InterPro" id="IPR006279">
    <property type="entry name" value="SoxD"/>
</dbReference>
<evidence type="ECO:0000313" key="1">
    <source>
        <dbReference type="EMBL" id="MBL6454271.1"/>
    </source>
</evidence>